<dbReference type="InterPro" id="IPR002052">
    <property type="entry name" value="DNA_methylase_N6_adenine_CS"/>
</dbReference>
<dbReference type="GO" id="GO:0009007">
    <property type="term" value="F:site-specific DNA-methyltransferase (adenine-specific) activity"/>
    <property type="evidence" value="ECO:0007669"/>
    <property type="project" value="UniProtKB-EC"/>
</dbReference>
<organism evidence="9 10">
    <name type="scientific">Actinoalloteichus hymeniacidonis</name>
    <dbReference type="NCBI Taxonomy" id="340345"/>
    <lineage>
        <taxon>Bacteria</taxon>
        <taxon>Bacillati</taxon>
        <taxon>Actinomycetota</taxon>
        <taxon>Actinomycetes</taxon>
        <taxon>Pseudonocardiales</taxon>
        <taxon>Pseudonocardiaceae</taxon>
        <taxon>Actinoalloteichus</taxon>
    </lineage>
</organism>
<accession>A0AAC9MXU3</accession>
<evidence type="ECO:0000256" key="4">
    <source>
        <dbReference type="ARBA" id="ARBA00022691"/>
    </source>
</evidence>
<dbReference type="EC" id="2.1.1.72" evidence="1"/>
<dbReference type="GO" id="GO:0006304">
    <property type="term" value="P:DNA modification"/>
    <property type="evidence" value="ECO:0007669"/>
    <property type="project" value="InterPro"/>
</dbReference>
<dbReference type="GO" id="GO:0032259">
    <property type="term" value="P:methylation"/>
    <property type="evidence" value="ECO:0007669"/>
    <property type="project" value="UniProtKB-KW"/>
</dbReference>
<comment type="catalytic activity">
    <reaction evidence="5">
        <text>a 2'-deoxyadenosine in DNA + S-adenosyl-L-methionine = an N(6)-methyl-2'-deoxyadenosine in DNA + S-adenosyl-L-homocysteine + H(+)</text>
        <dbReference type="Rhea" id="RHEA:15197"/>
        <dbReference type="Rhea" id="RHEA-COMP:12418"/>
        <dbReference type="Rhea" id="RHEA-COMP:12419"/>
        <dbReference type="ChEBI" id="CHEBI:15378"/>
        <dbReference type="ChEBI" id="CHEBI:57856"/>
        <dbReference type="ChEBI" id="CHEBI:59789"/>
        <dbReference type="ChEBI" id="CHEBI:90615"/>
        <dbReference type="ChEBI" id="CHEBI:90616"/>
        <dbReference type="EC" id="2.1.1.72"/>
    </reaction>
</comment>
<dbReference type="REBASE" id="161456">
    <property type="entry name" value="Ahy177ORF14375P"/>
</dbReference>
<reference evidence="10" key="1">
    <citation type="submission" date="2016-03" db="EMBL/GenBank/DDBJ databases">
        <title>Complete genome sequence of the type strain Actinoalloteichus hymeniacidonis DSM 45092.</title>
        <authorList>
            <person name="Schaffert L."/>
            <person name="Albersmeier A."/>
            <person name="Winkler A."/>
            <person name="Kalinowski J."/>
            <person name="Zotchev S."/>
            <person name="Ruckert C."/>
        </authorList>
    </citation>
    <scope>NUCLEOTIDE SEQUENCE [LARGE SCALE GENOMIC DNA]</scope>
    <source>
        <strain evidence="10">HPA177(T) (DSM 45092(T))</strain>
    </source>
</reference>
<dbReference type="Proteomes" id="UP000095210">
    <property type="component" value="Chromosome"/>
</dbReference>
<keyword evidence="3" id="KW-0808">Transferase</keyword>
<dbReference type="Pfam" id="PF22654">
    <property type="entry name" value="DUF7008"/>
    <property type="match status" value="1"/>
</dbReference>
<protein>
    <recommendedName>
        <fullName evidence="1">site-specific DNA-methyltransferase (adenine-specific)</fullName>
        <ecNumber evidence="1">2.1.1.72</ecNumber>
    </recommendedName>
</protein>
<evidence type="ECO:0000256" key="2">
    <source>
        <dbReference type="ARBA" id="ARBA00022603"/>
    </source>
</evidence>
<evidence type="ECO:0000259" key="7">
    <source>
        <dbReference type="Pfam" id="PF07669"/>
    </source>
</evidence>
<dbReference type="InterPro" id="IPR029063">
    <property type="entry name" value="SAM-dependent_MTases_sf"/>
</dbReference>
<dbReference type="PANTHER" id="PTHR33841:SF1">
    <property type="entry name" value="DNA METHYLTRANSFERASE A"/>
    <property type="match status" value="1"/>
</dbReference>
<feature type="region of interest" description="Disordered" evidence="6">
    <location>
        <begin position="1190"/>
        <end position="1211"/>
    </location>
</feature>
<proteinExistence type="predicted"/>
<evidence type="ECO:0000313" key="10">
    <source>
        <dbReference type="Proteomes" id="UP000095210"/>
    </source>
</evidence>
<dbReference type="PANTHER" id="PTHR33841">
    <property type="entry name" value="DNA METHYLTRANSFERASE YEEA-RELATED"/>
    <property type="match status" value="1"/>
</dbReference>
<feature type="domain" description="Type II methyltransferase M.TaqI-like" evidence="7">
    <location>
        <begin position="280"/>
        <end position="463"/>
    </location>
</feature>
<dbReference type="GO" id="GO:0003676">
    <property type="term" value="F:nucleic acid binding"/>
    <property type="evidence" value="ECO:0007669"/>
    <property type="project" value="InterPro"/>
</dbReference>
<evidence type="ECO:0000256" key="1">
    <source>
        <dbReference type="ARBA" id="ARBA00011900"/>
    </source>
</evidence>
<evidence type="ECO:0000259" key="8">
    <source>
        <dbReference type="Pfam" id="PF22654"/>
    </source>
</evidence>
<dbReference type="Gene3D" id="3.40.50.150">
    <property type="entry name" value="Vaccinia Virus protein VP39"/>
    <property type="match status" value="1"/>
</dbReference>
<dbReference type="AlphaFoldDB" id="A0AAC9MXU3"/>
<dbReference type="PROSITE" id="PS00092">
    <property type="entry name" value="N6_MTASE"/>
    <property type="match status" value="1"/>
</dbReference>
<dbReference type="InterPro" id="IPR011639">
    <property type="entry name" value="MethylTrfase_TaqI-like_dom"/>
</dbReference>
<keyword evidence="10" id="KW-1185">Reference proteome</keyword>
<dbReference type="PRINTS" id="PR00507">
    <property type="entry name" value="N12N6MTFRASE"/>
</dbReference>
<gene>
    <name evidence="9" type="ORF">TL08_14375</name>
</gene>
<keyword evidence="2 9" id="KW-0489">Methyltransferase</keyword>
<sequence>MTEQTTRGLDLSALVKDLRAQVSTLENDLRARAGAVEEFDTRLRAEYAKACEAGRTAAAYQSWLDDRVTQIAAAWVLGTVFVRFCEDNSLIPGPFLTGPGERFGEAEDRHEAHFKQRPQDNDRDWIVTAFRALADAHPTAAGLFDADHNPLWEVTPSFEAATELIRFWRRRDADGHVRYDFTDPELDTRFLGDLYQDLSENARKTFALLQTPEFVEEFILDLTLEPAVEEFGLEGLRTIDPACGSGHFLLGIFHRLLDKWRAAEPGTDRWELIRRSLDSVHGCDKNPFAVSIARFRLLVAALKAAEESRLDRAATFPIHVAVGDSLIHGKDVPGTQLTTDSLEHTYEPEDVYDYVRACELLTKGSYHVVVGNPPYITVKDRKENEKYRTSADYRAVCSGKYALSVPFAKRLFDLAVKAPGSERRAGYVGQITANSFMKREFGKKLIQDYFAQKIHLTHVIDTSGAYIPGHGTPTVILVGRNHFPRINDPIRAVLGVRGEPSQPEVPAEGLVWSAIVEQVGKPGSESEWISVADSERNQFSLFPWMLSGGGAVDLSRHLESVAGKRLRRLLSRAIGFASFPGRDEVFFLSEPWFRHNETKDSMCRPLVVGENIRDWRENSESPALVPYDQKHEPVDFDLESSWGRYLWSMRRVLGSTTGFSGESRDSTDAPWWTWYRWVADRYRREVALVFSDVATHNHFALDRGGNAFNQHAPMVHMANEATEDEHLALLGVLNSSAACFWLKQVSHNKGNEGYQSGIKTEMWERFYEFTGTKLQDFPLPQQLPTELGRKLDSLARALSAVTPSSIAAESVPTRERLDTARAGHDSIRARMIALQEELDWTVYHSYGLPNDAELAGVRAESFDDVPDVRLGERAFEIVLARKVAAGQAETAWFERHGSTPITEIPDRWPSWYRDIVQRRVEMIETRRDIALIERPECKRRWSETPWDKREAEALETWLLDRCERRDLWFALREGLEQPRTLTIHQLADAVGRDADVRSVASLYARDHLGKPDLSVAQVLDKVVASQHVPYLAALRYKDSGLRKRAQWEEVWELQRQEDKTGERLPIPVPPKYTSADFRKGSYWSQRGKLDVPKERFVSYPDASPGADGSLLLGWAGWDHRDQAQALVNLVNDRTDESWTPEQLTPLLAGLAELMPWIHQWHGEHDAEWDGNPAQECQAFLEQHRNRHQLTNEDLSAWRPATGRRSKQGDQQ</sequence>
<dbReference type="InterPro" id="IPR054277">
    <property type="entry name" value="DUF7008"/>
</dbReference>
<dbReference type="NCBIfam" id="NF033451">
    <property type="entry name" value="BREX_2_MTaseX"/>
    <property type="match status" value="1"/>
</dbReference>
<evidence type="ECO:0000313" key="9">
    <source>
        <dbReference type="EMBL" id="AOS63688.1"/>
    </source>
</evidence>
<dbReference type="Pfam" id="PF07669">
    <property type="entry name" value="Eco57I"/>
    <property type="match status" value="1"/>
</dbReference>
<keyword evidence="4" id="KW-0949">S-adenosyl-L-methionine</keyword>
<dbReference type="RefSeq" id="WP_172803793.1">
    <property type="nucleotide sequence ID" value="NZ_CP014859.1"/>
</dbReference>
<name>A0AAC9MXU3_9PSEU</name>
<dbReference type="InterPro" id="IPR050953">
    <property type="entry name" value="N4_N6_ade-DNA_methylase"/>
</dbReference>
<feature type="domain" description="DUF7008" evidence="8">
    <location>
        <begin position="831"/>
        <end position="1206"/>
    </location>
</feature>
<evidence type="ECO:0000256" key="3">
    <source>
        <dbReference type="ARBA" id="ARBA00022679"/>
    </source>
</evidence>
<dbReference type="KEGG" id="ahm:TL08_14375"/>
<evidence type="ECO:0000256" key="6">
    <source>
        <dbReference type="SAM" id="MobiDB-lite"/>
    </source>
</evidence>
<dbReference type="EMBL" id="CP014859">
    <property type="protein sequence ID" value="AOS63688.1"/>
    <property type="molecule type" value="Genomic_DNA"/>
</dbReference>
<evidence type="ECO:0000256" key="5">
    <source>
        <dbReference type="ARBA" id="ARBA00047942"/>
    </source>
</evidence>
<dbReference type="SUPFAM" id="SSF53335">
    <property type="entry name" value="S-adenosyl-L-methionine-dependent methyltransferases"/>
    <property type="match status" value="1"/>
</dbReference>